<protein>
    <submittedName>
        <fullName evidence="2">Radical SAM-linked protein</fullName>
    </submittedName>
</protein>
<dbReference type="STRING" id="258515.SAMN05192585_11726"/>
<dbReference type="NCBIfam" id="TIGR03936">
    <property type="entry name" value="sam_1_link_chp"/>
    <property type="match status" value="1"/>
</dbReference>
<keyword evidence="3" id="KW-1185">Reference proteome</keyword>
<proteinExistence type="predicted"/>
<dbReference type="InterPro" id="IPR018768">
    <property type="entry name" value="DUF2344"/>
</dbReference>
<dbReference type="Pfam" id="PF10105">
    <property type="entry name" value="DUF2344"/>
    <property type="match status" value="1"/>
</dbReference>
<sequence>MPKGGCALNNVRIRFSKLGRAAYISHLDMMRCMQRALKRSKIPVWYTQGFNPHMYVTFAMPLSLGFESVYETMDFKLTEELAMPSLIKRLNEALPPEIRVLQAAEPQKKFEDIAFSEYQLTVHGTQPDNFLPLWEAFIAQPEIMSQKKTKKGFKEVNLKDYIGEASASKQEGNVVIALRLTAGVNEGLNPSLLIKAFQQQNPSSFSHITVLRTILLDKELHPFE</sequence>
<organism evidence="2 3">
    <name type="scientific">Acetanaerobacterium elongatum</name>
    <dbReference type="NCBI Taxonomy" id="258515"/>
    <lineage>
        <taxon>Bacteria</taxon>
        <taxon>Bacillati</taxon>
        <taxon>Bacillota</taxon>
        <taxon>Clostridia</taxon>
        <taxon>Eubacteriales</taxon>
        <taxon>Oscillospiraceae</taxon>
        <taxon>Acetanaerobacterium</taxon>
    </lineage>
</organism>
<dbReference type="EMBL" id="FNID01000017">
    <property type="protein sequence ID" value="SDN36373.1"/>
    <property type="molecule type" value="Genomic_DNA"/>
</dbReference>
<reference evidence="2 3" key="1">
    <citation type="submission" date="2016-10" db="EMBL/GenBank/DDBJ databases">
        <authorList>
            <person name="de Groot N.N."/>
        </authorList>
    </citation>
    <scope>NUCLEOTIDE SEQUENCE [LARGE SCALE GENOMIC DNA]</scope>
    <source>
        <strain evidence="2 3">CGMCC 1.5012</strain>
    </source>
</reference>
<name>A0A1H0ATF2_9FIRM</name>
<evidence type="ECO:0000313" key="2">
    <source>
        <dbReference type="EMBL" id="SDN36373.1"/>
    </source>
</evidence>
<accession>A0A1H0ATF2</accession>
<dbReference type="AlphaFoldDB" id="A0A1H0ATF2"/>
<dbReference type="Proteomes" id="UP000199182">
    <property type="component" value="Unassembled WGS sequence"/>
</dbReference>
<gene>
    <name evidence="2" type="ORF">SAMN05192585_11726</name>
</gene>
<evidence type="ECO:0000313" key="3">
    <source>
        <dbReference type="Proteomes" id="UP000199182"/>
    </source>
</evidence>
<evidence type="ECO:0000259" key="1">
    <source>
        <dbReference type="Pfam" id="PF10105"/>
    </source>
</evidence>
<feature type="domain" description="DUF2344" evidence="1">
    <location>
        <begin position="11"/>
        <end position="190"/>
    </location>
</feature>